<dbReference type="SUPFAM" id="SSF52540">
    <property type="entry name" value="P-loop containing nucleoside triphosphate hydrolases"/>
    <property type="match status" value="1"/>
</dbReference>
<gene>
    <name evidence="2" type="ORF">EI77_04670</name>
</gene>
<dbReference type="Gene3D" id="3.40.50.300">
    <property type="entry name" value="P-loop containing nucleotide triphosphate hydrolases"/>
    <property type="match status" value="1"/>
</dbReference>
<evidence type="ECO:0000313" key="3">
    <source>
        <dbReference type="Proteomes" id="UP000295662"/>
    </source>
</evidence>
<dbReference type="Pfam" id="PF13614">
    <property type="entry name" value="AAA_31"/>
    <property type="match status" value="1"/>
</dbReference>
<dbReference type="PANTHER" id="PTHR13696:SF99">
    <property type="entry name" value="COBYRINIC ACID AC-DIAMIDE SYNTHASE"/>
    <property type="match status" value="1"/>
</dbReference>
<organism evidence="2 3">
    <name type="scientific">Prosthecobacter fusiformis</name>
    <dbReference type="NCBI Taxonomy" id="48464"/>
    <lineage>
        <taxon>Bacteria</taxon>
        <taxon>Pseudomonadati</taxon>
        <taxon>Verrucomicrobiota</taxon>
        <taxon>Verrucomicrobiia</taxon>
        <taxon>Verrucomicrobiales</taxon>
        <taxon>Verrucomicrobiaceae</taxon>
        <taxon>Prosthecobacter</taxon>
    </lineage>
</organism>
<keyword evidence="3" id="KW-1185">Reference proteome</keyword>
<dbReference type="EMBL" id="SOCA01000020">
    <property type="protein sequence ID" value="TDU62505.1"/>
    <property type="molecule type" value="Genomic_DNA"/>
</dbReference>
<dbReference type="InterPro" id="IPR027417">
    <property type="entry name" value="P-loop_NTPase"/>
</dbReference>
<comment type="caution">
    <text evidence="2">The sequence shown here is derived from an EMBL/GenBank/DDBJ whole genome shotgun (WGS) entry which is preliminary data.</text>
</comment>
<dbReference type="RefSeq" id="WP_133797610.1">
    <property type="nucleotide sequence ID" value="NZ_SOCA01000020.1"/>
</dbReference>
<name>A0A4R7RI86_9BACT</name>
<reference evidence="2 3" key="1">
    <citation type="submission" date="2019-03" db="EMBL/GenBank/DDBJ databases">
        <title>Genomic Encyclopedia of Archaeal and Bacterial Type Strains, Phase II (KMG-II): from individual species to whole genera.</title>
        <authorList>
            <person name="Goeker M."/>
        </authorList>
    </citation>
    <scope>NUCLEOTIDE SEQUENCE [LARGE SCALE GENOMIC DNA]</scope>
    <source>
        <strain evidence="2 3">ATCC 25309</strain>
    </source>
</reference>
<sequence length="298" mass="33529">MPAKIIAFINFKGGVGKTSNVVNLGAVLARTYHKRVLIVDLDAQCNATFWLLGHAERQRLEDEPQKTTSQIFRDHVNGTRFFDFDEAVIRGVPRSPAGNPHIPTLDLLGAHVDLLETEDILGARTLQPYFTFLEKTLKPHTQAYDYVFLDCPPNIYNVSKNALFFADHYVIPYVPDFLSLSGFRVFARVVKRFQDQASGYKPKLARPLIAAAIINRYKNVGNVFDQAINQLKLEVGDLRSKGLIHQKAAILNPPIRDCSRMASCSDSHLPVIIHDENAISSQDYEDMATDFLAHFAQF</sequence>
<dbReference type="AlphaFoldDB" id="A0A4R7RI86"/>
<dbReference type="CDD" id="cd02042">
    <property type="entry name" value="ParAB_family"/>
    <property type="match status" value="1"/>
</dbReference>
<dbReference type="PANTHER" id="PTHR13696">
    <property type="entry name" value="P-LOOP CONTAINING NUCLEOSIDE TRIPHOSPHATE HYDROLASE"/>
    <property type="match status" value="1"/>
</dbReference>
<dbReference type="Proteomes" id="UP000295662">
    <property type="component" value="Unassembled WGS sequence"/>
</dbReference>
<accession>A0A4R7RI86</accession>
<evidence type="ECO:0000313" key="2">
    <source>
        <dbReference type="EMBL" id="TDU62505.1"/>
    </source>
</evidence>
<protein>
    <submittedName>
        <fullName evidence="2">Chromosome partitioning protein</fullName>
    </submittedName>
</protein>
<evidence type="ECO:0000259" key="1">
    <source>
        <dbReference type="Pfam" id="PF13614"/>
    </source>
</evidence>
<proteinExistence type="predicted"/>
<dbReference type="InterPro" id="IPR050678">
    <property type="entry name" value="DNA_Partitioning_ATPase"/>
</dbReference>
<dbReference type="InterPro" id="IPR025669">
    <property type="entry name" value="AAA_dom"/>
</dbReference>
<feature type="domain" description="AAA" evidence="1">
    <location>
        <begin position="3"/>
        <end position="196"/>
    </location>
</feature>
<dbReference type="OrthoDB" id="9815116at2"/>